<comment type="similarity">
    <text evidence="1">Belongs to the complex I 24 kDa subunit family.</text>
</comment>
<dbReference type="RefSeq" id="WP_107324706.1">
    <property type="nucleotide sequence ID" value="NZ_NHSP01000069.1"/>
</dbReference>
<keyword evidence="4 7" id="KW-0408">Iron</keyword>
<evidence type="ECO:0000256" key="5">
    <source>
        <dbReference type="ARBA" id="ARBA00023014"/>
    </source>
</evidence>
<dbReference type="InterPro" id="IPR041921">
    <property type="entry name" value="NuoE_N"/>
</dbReference>
<gene>
    <name evidence="8" type="ORF">C5F46_07325</name>
</gene>
<protein>
    <submittedName>
        <fullName evidence="8">Formate dehydrogenase subunit gamma</fullName>
    </submittedName>
</protein>
<dbReference type="AlphaFoldDB" id="A0A2T4JJ72"/>
<evidence type="ECO:0000256" key="3">
    <source>
        <dbReference type="ARBA" id="ARBA00022723"/>
    </source>
</evidence>
<evidence type="ECO:0000256" key="2">
    <source>
        <dbReference type="ARBA" id="ARBA00022714"/>
    </source>
</evidence>
<feature type="binding site" evidence="7">
    <location>
        <position position="80"/>
    </location>
    <ligand>
        <name>[2Fe-2S] cluster</name>
        <dbReference type="ChEBI" id="CHEBI:190135"/>
    </ligand>
</feature>
<dbReference type="PIRSF" id="PIRSF000216">
    <property type="entry name" value="NADH_DH_24kDa"/>
    <property type="match status" value="1"/>
</dbReference>
<feature type="binding site" evidence="7">
    <location>
        <position position="125"/>
    </location>
    <ligand>
        <name>[2Fe-2S] cluster</name>
        <dbReference type="ChEBI" id="CHEBI:190135"/>
    </ligand>
</feature>
<keyword evidence="9" id="KW-1185">Reference proteome</keyword>
<dbReference type="Pfam" id="PF01257">
    <property type="entry name" value="2Fe-2S_thioredx"/>
    <property type="match status" value="1"/>
</dbReference>
<dbReference type="NCBIfam" id="NF004638">
    <property type="entry name" value="PRK05988.1"/>
    <property type="match status" value="1"/>
</dbReference>
<dbReference type="PROSITE" id="PS01099">
    <property type="entry name" value="COMPLEX1_24K"/>
    <property type="match status" value="1"/>
</dbReference>
<dbReference type="EMBL" id="PZKF01000013">
    <property type="protein sequence ID" value="PTE17837.1"/>
    <property type="molecule type" value="Genomic_DNA"/>
</dbReference>
<dbReference type="GO" id="GO:0003954">
    <property type="term" value="F:NADH dehydrogenase activity"/>
    <property type="evidence" value="ECO:0007669"/>
    <property type="project" value="TreeGrafter"/>
</dbReference>
<dbReference type="InterPro" id="IPR002023">
    <property type="entry name" value="NuoE-like"/>
</dbReference>
<comment type="caution">
    <text evidence="8">The sequence shown here is derived from an EMBL/GenBank/DDBJ whole genome shotgun (WGS) entry which is preliminary data.</text>
</comment>
<accession>A0A2T4JJ72</accession>
<evidence type="ECO:0000256" key="4">
    <source>
        <dbReference type="ARBA" id="ARBA00023004"/>
    </source>
</evidence>
<reference evidence="8 9" key="1">
    <citation type="submission" date="2018-03" db="EMBL/GenBank/DDBJ databases">
        <title>Rhodobacter veldkampii.</title>
        <authorList>
            <person name="Meyer T.E."/>
            <person name="Miller S."/>
            <person name="Lodha T."/>
            <person name="Gandham S."/>
            <person name="Chintalapati S."/>
            <person name="Chintalapati V.R."/>
        </authorList>
    </citation>
    <scope>NUCLEOTIDE SEQUENCE [LARGE SCALE GENOMIC DNA]</scope>
    <source>
        <strain evidence="8 9">DSM 11550</strain>
    </source>
</reference>
<comment type="cofactor">
    <cofactor evidence="6">
        <name>[2Fe-2S] cluster</name>
        <dbReference type="ChEBI" id="CHEBI:190135"/>
    </cofactor>
</comment>
<keyword evidence="5 7" id="KW-0411">Iron-sulfur</keyword>
<dbReference type="Gene3D" id="1.10.10.1590">
    <property type="entry name" value="NADH-quinone oxidoreductase subunit E"/>
    <property type="match status" value="1"/>
</dbReference>
<feature type="binding site" evidence="7">
    <location>
        <position position="121"/>
    </location>
    <ligand>
        <name>[2Fe-2S] cluster</name>
        <dbReference type="ChEBI" id="CHEBI:190135"/>
    </ligand>
</feature>
<dbReference type="Gene3D" id="3.40.30.10">
    <property type="entry name" value="Glutaredoxin"/>
    <property type="match status" value="1"/>
</dbReference>
<dbReference type="GO" id="GO:0051537">
    <property type="term" value="F:2 iron, 2 sulfur cluster binding"/>
    <property type="evidence" value="ECO:0007669"/>
    <property type="project" value="UniProtKB-KW"/>
</dbReference>
<dbReference type="InterPro" id="IPR036249">
    <property type="entry name" value="Thioredoxin-like_sf"/>
</dbReference>
<proteinExistence type="inferred from homology"/>
<comment type="cofactor">
    <cofactor evidence="7">
        <name>[2Fe-2S] cluster</name>
        <dbReference type="ChEBI" id="CHEBI:190135"/>
    </cofactor>
    <text evidence="7">Binds 1 [2Fe-2S] cluster.</text>
</comment>
<evidence type="ECO:0000313" key="8">
    <source>
        <dbReference type="EMBL" id="PTE17837.1"/>
    </source>
</evidence>
<organism evidence="8 9">
    <name type="scientific">Phaeovulum veldkampii DSM 11550</name>
    <dbReference type="NCBI Taxonomy" id="1185920"/>
    <lineage>
        <taxon>Bacteria</taxon>
        <taxon>Pseudomonadati</taxon>
        <taxon>Pseudomonadota</taxon>
        <taxon>Alphaproteobacteria</taxon>
        <taxon>Rhodobacterales</taxon>
        <taxon>Paracoccaceae</taxon>
        <taxon>Phaeovulum</taxon>
    </lineage>
</organism>
<keyword evidence="3 7" id="KW-0479">Metal-binding</keyword>
<name>A0A2T4JJ72_9RHOB</name>
<sequence length="155" mass="16261">MTDTALATQVEVILRDHAGGEGAALPVLHAVQHAFGHIPEAAMALIAPALGLTQAELRGLVTFYPDFRATPAGRHVLKLCRSEACQARGGQALIEAAKARLGVDWHETTPDGAVTLEPSYCLGLCACGPGAMVNGELHAKLDPERLERLLAGLLP</sequence>
<dbReference type="OrthoDB" id="9807941at2"/>
<evidence type="ECO:0000313" key="9">
    <source>
        <dbReference type="Proteomes" id="UP000241899"/>
    </source>
</evidence>
<dbReference type="PANTHER" id="PTHR10371">
    <property type="entry name" value="NADH DEHYDROGENASE UBIQUINONE FLAVOPROTEIN 2, MITOCHONDRIAL"/>
    <property type="match status" value="1"/>
</dbReference>
<feature type="binding site" evidence="7">
    <location>
        <position position="85"/>
    </location>
    <ligand>
        <name>[2Fe-2S] cluster</name>
        <dbReference type="ChEBI" id="CHEBI:190135"/>
    </ligand>
</feature>
<dbReference type="CDD" id="cd03081">
    <property type="entry name" value="TRX_Fd_NuoE_FDH_gamma"/>
    <property type="match status" value="1"/>
</dbReference>
<dbReference type="SUPFAM" id="SSF52833">
    <property type="entry name" value="Thioredoxin-like"/>
    <property type="match status" value="1"/>
</dbReference>
<keyword evidence="2 7" id="KW-0001">2Fe-2S</keyword>
<evidence type="ECO:0000256" key="7">
    <source>
        <dbReference type="PIRSR" id="PIRSR000216-1"/>
    </source>
</evidence>
<evidence type="ECO:0000256" key="6">
    <source>
        <dbReference type="ARBA" id="ARBA00034078"/>
    </source>
</evidence>
<evidence type="ECO:0000256" key="1">
    <source>
        <dbReference type="ARBA" id="ARBA00010643"/>
    </source>
</evidence>
<dbReference type="PANTHER" id="PTHR10371:SF3">
    <property type="entry name" value="NADH DEHYDROGENASE [UBIQUINONE] FLAVOPROTEIN 2, MITOCHONDRIAL"/>
    <property type="match status" value="1"/>
</dbReference>
<dbReference type="GO" id="GO:0046872">
    <property type="term" value="F:metal ion binding"/>
    <property type="evidence" value="ECO:0007669"/>
    <property type="project" value="UniProtKB-KW"/>
</dbReference>
<dbReference type="Proteomes" id="UP000241899">
    <property type="component" value="Unassembled WGS sequence"/>
</dbReference>